<accession>A0AAF3ET20</accession>
<evidence type="ECO:0000313" key="3">
    <source>
        <dbReference type="Proteomes" id="UP000887575"/>
    </source>
</evidence>
<proteinExistence type="predicted"/>
<dbReference type="InterPro" id="IPR036249">
    <property type="entry name" value="Thioredoxin-like_sf"/>
</dbReference>
<dbReference type="GO" id="GO:0030178">
    <property type="term" value="P:negative regulation of Wnt signaling pathway"/>
    <property type="evidence" value="ECO:0007669"/>
    <property type="project" value="TreeGrafter"/>
</dbReference>
<dbReference type="GO" id="GO:0031397">
    <property type="term" value="P:negative regulation of protein ubiquitination"/>
    <property type="evidence" value="ECO:0007669"/>
    <property type="project" value="TreeGrafter"/>
</dbReference>
<evidence type="ECO:0000313" key="4">
    <source>
        <dbReference type="WBParaSite" id="MBELARI_LOCUS17301"/>
    </source>
</evidence>
<dbReference type="AlphaFoldDB" id="A0AAF3ET20"/>
<dbReference type="InterPro" id="IPR012336">
    <property type="entry name" value="Thioredoxin-like_fold"/>
</dbReference>
<dbReference type="Gene3D" id="3.40.30.10">
    <property type="entry name" value="Glutaredoxin"/>
    <property type="match status" value="1"/>
</dbReference>
<reference evidence="4" key="1">
    <citation type="submission" date="2024-02" db="UniProtKB">
        <authorList>
            <consortium name="WormBaseParasite"/>
        </authorList>
    </citation>
    <scope>IDENTIFICATION</scope>
</reference>
<dbReference type="PANTHER" id="PTHR46472:SF1">
    <property type="entry name" value="NUCLEOREDOXIN"/>
    <property type="match status" value="1"/>
</dbReference>
<dbReference type="SUPFAM" id="SSF52833">
    <property type="entry name" value="Thioredoxin-like"/>
    <property type="match status" value="1"/>
</dbReference>
<feature type="domain" description="Thioredoxin-like fold" evidence="2">
    <location>
        <begin position="37"/>
        <end position="124"/>
    </location>
</feature>
<keyword evidence="3" id="KW-1185">Reference proteome</keyword>
<feature type="region of interest" description="Disordered" evidence="1">
    <location>
        <begin position="154"/>
        <end position="187"/>
    </location>
</feature>
<protein>
    <recommendedName>
        <fullName evidence="2">Thioredoxin-like fold domain-containing protein</fullName>
    </recommendedName>
</protein>
<evidence type="ECO:0000259" key="2">
    <source>
        <dbReference type="Pfam" id="PF13905"/>
    </source>
</evidence>
<dbReference type="Pfam" id="PF13905">
    <property type="entry name" value="Thioredoxin_8"/>
    <property type="match status" value="1"/>
</dbReference>
<sequence>MNTKGNGFLEALKEKTLVRRDKTTAKGVDLIKDKEFIVIYVGASFLAGSARRNVENLKKFYEIMKDEKLEIIYLSQDNNEKEFTKHFHENHGNWLAVPPGTEDNEELMKTLENPTIPHVIVYNKLGFMCRRTTGTADLEKKGILDKWRAKNQNVQFRRGKSGDRQVSSQESQSKESDAVAKDKSGKK</sequence>
<dbReference type="Proteomes" id="UP000887575">
    <property type="component" value="Unassembled WGS sequence"/>
</dbReference>
<name>A0AAF3ET20_9BILA</name>
<organism evidence="3 4">
    <name type="scientific">Mesorhabditis belari</name>
    <dbReference type="NCBI Taxonomy" id="2138241"/>
    <lineage>
        <taxon>Eukaryota</taxon>
        <taxon>Metazoa</taxon>
        <taxon>Ecdysozoa</taxon>
        <taxon>Nematoda</taxon>
        <taxon>Chromadorea</taxon>
        <taxon>Rhabditida</taxon>
        <taxon>Rhabditina</taxon>
        <taxon>Rhabditomorpha</taxon>
        <taxon>Rhabditoidea</taxon>
        <taxon>Rhabditidae</taxon>
        <taxon>Mesorhabditinae</taxon>
        <taxon>Mesorhabditis</taxon>
    </lineage>
</organism>
<dbReference type="GO" id="GO:0004791">
    <property type="term" value="F:thioredoxin-disulfide reductase (NADPH) activity"/>
    <property type="evidence" value="ECO:0007669"/>
    <property type="project" value="TreeGrafter"/>
</dbReference>
<evidence type="ECO:0000256" key="1">
    <source>
        <dbReference type="SAM" id="MobiDB-lite"/>
    </source>
</evidence>
<dbReference type="GO" id="GO:0005634">
    <property type="term" value="C:nucleus"/>
    <property type="evidence" value="ECO:0007669"/>
    <property type="project" value="TreeGrafter"/>
</dbReference>
<dbReference type="PANTHER" id="PTHR46472">
    <property type="entry name" value="NUCLEOREDOXIN"/>
    <property type="match status" value="1"/>
</dbReference>
<dbReference type="WBParaSite" id="MBELARI_LOCUS17301">
    <property type="protein sequence ID" value="MBELARI_LOCUS17301"/>
    <property type="gene ID" value="MBELARI_LOCUS17301"/>
</dbReference>
<feature type="compositionally biased region" description="Basic and acidic residues" evidence="1">
    <location>
        <begin position="172"/>
        <end position="187"/>
    </location>
</feature>